<dbReference type="PROSITE" id="PS50901">
    <property type="entry name" value="FTSK"/>
    <property type="match status" value="3"/>
</dbReference>
<dbReference type="NCBIfam" id="TIGR03924">
    <property type="entry name" value="T7SS_EccC_a"/>
    <property type="match status" value="1"/>
</dbReference>
<keyword evidence="7 11" id="KW-1133">Transmembrane helix</keyword>
<dbReference type="NCBIfam" id="TIGR03925">
    <property type="entry name" value="T7SS_EccC_b"/>
    <property type="match status" value="1"/>
</dbReference>
<comment type="caution">
    <text evidence="13">The sequence shown here is derived from an EMBL/GenBank/DDBJ whole genome shotgun (WGS) entry which is preliminary data.</text>
</comment>
<dbReference type="Gene3D" id="3.40.50.300">
    <property type="entry name" value="P-loop containing nucleotide triphosphate hydrolases"/>
    <property type="match status" value="4"/>
</dbReference>
<evidence type="ECO:0000256" key="4">
    <source>
        <dbReference type="ARBA" id="ARBA00022737"/>
    </source>
</evidence>
<dbReference type="Pfam" id="PF01580">
    <property type="entry name" value="FtsK_SpoIIIE"/>
    <property type="match status" value="2"/>
</dbReference>
<dbReference type="PANTHER" id="PTHR22683">
    <property type="entry name" value="SPORULATION PROTEIN RELATED"/>
    <property type="match status" value="1"/>
</dbReference>
<reference evidence="13" key="1">
    <citation type="submission" date="2023-02" db="EMBL/GenBank/DDBJ databases">
        <title>Actinokineospora globicatena NBRC 15670.</title>
        <authorList>
            <person name="Ichikawa N."/>
            <person name="Sato H."/>
            <person name="Tonouchi N."/>
        </authorList>
    </citation>
    <scope>NUCLEOTIDE SEQUENCE</scope>
    <source>
        <strain evidence="13">NBRC 15670</strain>
    </source>
</reference>
<proteinExistence type="predicted"/>
<keyword evidence="4" id="KW-0677">Repeat</keyword>
<feature type="binding site" evidence="9">
    <location>
        <begin position="1114"/>
        <end position="1121"/>
    </location>
    <ligand>
        <name>ATP</name>
        <dbReference type="ChEBI" id="CHEBI:30616"/>
    </ligand>
</feature>
<dbReference type="RefSeq" id="WP_285606529.1">
    <property type="nucleotide sequence ID" value="NZ_BSSD01000001.1"/>
</dbReference>
<dbReference type="Proteomes" id="UP001165042">
    <property type="component" value="Unassembled WGS sequence"/>
</dbReference>
<comment type="subcellular location">
    <subcellularLocation>
        <location evidence="1">Cell membrane</location>
        <topology evidence="1">Multi-pass membrane protein</topology>
    </subcellularLocation>
</comment>
<dbReference type="CDD" id="cd01127">
    <property type="entry name" value="TrwB_TraG_TraD_VirD4"/>
    <property type="match status" value="1"/>
</dbReference>
<evidence type="ECO:0000256" key="9">
    <source>
        <dbReference type="PROSITE-ProRule" id="PRU00289"/>
    </source>
</evidence>
<keyword evidence="14" id="KW-1185">Reference proteome</keyword>
<dbReference type="SMART" id="SM00382">
    <property type="entry name" value="AAA"/>
    <property type="match status" value="3"/>
</dbReference>
<feature type="transmembrane region" description="Helical" evidence="11">
    <location>
        <begin position="66"/>
        <end position="86"/>
    </location>
</feature>
<evidence type="ECO:0000256" key="2">
    <source>
        <dbReference type="ARBA" id="ARBA00022475"/>
    </source>
</evidence>
<feature type="transmembrane region" description="Helical" evidence="11">
    <location>
        <begin position="41"/>
        <end position="59"/>
    </location>
</feature>
<keyword evidence="3 11" id="KW-0812">Transmembrane</keyword>
<feature type="domain" description="FtsK" evidence="12">
    <location>
        <begin position="812"/>
        <end position="1004"/>
    </location>
</feature>
<dbReference type="InterPro" id="IPR050206">
    <property type="entry name" value="FtsK/SpoIIIE/SftA"/>
</dbReference>
<evidence type="ECO:0000256" key="7">
    <source>
        <dbReference type="ARBA" id="ARBA00022989"/>
    </source>
</evidence>
<dbReference type="InterPro" id="IPR027417">
    <property type="entry name" value="P-loop_NTPase"/>
</dbReference>
<dbReference type="SUPFAM" id="SSF52540">
    <property type="entry name" value="P-loop containing nucleoside triphosphate hydrolases"/>
    <property type="match status" value="3"/>
</dbReference>
<evidence type="ECO:0000256" key="11">
    <source>
        <dbReference type="SAM" id="Phobius"/>
    </source>
</evidence>
<feature type="domain" description="FtsK" evidence="12">
    <location>
        <begin position="458"/>
        <end position="658"/>
    </location>
</feature>
<evidence type="ECO:0000313" key="13">
    <source>
        <dbReference type="EMBL" id="GLW89291.1"/>
    </source>
</evidence>
<dbReference type="GO" id="GO:0005524">
    <property type="term" value="F:ATP binding"/>
    <property type="evidence" value="ECO:0007669"/>
    <property type="project" value="UniProtKB-UniRule"/>
</dbReference>
<name>A0A9W6QFT6_9PSEU</name>
<evidence type="ECO:0000256" key="8">
    <source>
        <dbReference type="ARBA" id="ARBA00023136"/>
    </source>
</evidence>
<evidence type="ECO:0000313" key="14">
    <source>
        <dbReference type="Proteomes" id="UP001165042"/>
    </source>
</evidence>
<accession>A0A9W6QFT6</accession>
<dbReference type="EMBL" id="BSSD01000001">
    <property type="protein sequence ID" value="GLW89291.1"/>
    <property type="molecule type" value="Genomic_DNA"/>
</dbReference>
<feature type="binding site" evidence="9">
    <location>
        <begin position="831"/>
        <end position="838"/>
    </location>
    <ligand>
        <name>ATP</name>
        <dbReference type="ChEBI" id="CHEBI:30616"/>
    </ligand>
</feature>
<dbReference type="InterPro" id="IPR002543">
    <property type="entry name" value="FtsK_dom"/>
</dbReference>
<dbReference type="PANTHER" id="PTHR22683:SF1">
    <property type="entry name" value="TYPE VII SECRETION SYSTEM PROTEIN ESSC"/>
    <property type="match status" value="1"/>
</dbReference>
<dbReference type="GO" id="GO:0003677">
    <property type="term" value="F:DNA binding"/>
    <property type="evidence" value="ECO:0007669"/>
    <property type="project" value="InterPro"/>
</dbReference>
<protein>
    <submittedName>
        <fullName evidence="13">Type VII secretion protein EccC</fullName>
    </submittedName>
</protein>
<evidence type="ECO:0000256" key="3">
    <source>
        <dbReference type="ARBA" id="ARBA00022692"/>
    </source>
</evidence>
<keyword evidence="5 9" id="KW-0547">Nucleotide-binding</keyword>
<dbReference type="InterPro" id="IPR023836">
    <property type="entry name" value="EccCa-like_Actinobacteria"/>
</dbReference>
<feature type="binding site" evidence="9">
    <location>
        <begin position="481"/>
        <end position="488"/>
    </location>
    <ligand>
        <name>ATP</name>
        <dbReference type="ChEBI" id="CHEBI:30616"/>
    </ligand>
</feature>
<organism evidence="13 14">
    <name type="scientific">Actinokineospora globicatena</name>
    <dbReference type="NCBI Taxonomy" id="103729"/>
    <lineage>
        <taxon>Bacteria</taxon>
        <taxon>Bacillati</taxon>
        <taxon>Actinomycetota</taxon>
        <taxon>Actinomycetes</taxon>
        <taxon>Pseudonocardiales</taxon>
        <taxon>Pseudonocardiaceae</taxon>
        <taxon>Actinokineospora</taxon>
    </lineage>
</organism>
<sequence length="1315" mass="142490">MSTTLFRRQAREKPPEMPGGELSLQEPPVLPETIGGGMGGMLMYLPMTIGGGAAMLFFMGPQNPQMALMMAGMMGLMGVMMVFGQMGRGGADRRQRLRGERRDYLRYLSGTRAQIRAVADQQRTALGWRHPEPAALWSVAMTSRLWERRAAHADFAEVRIGVGPQRLAMAMNPLNTKPVADLEPLSARALRRFINAYTTLADQPTALFLRGFAQVRFSGDEDTTRGTVRALLAQLVTFHSPEDLRVAVCASPDRLPEWDWVKWLPHAQHPVEQDGAGQVRLLADGVDALTELLAAELDDRARFEAAATPSREEPYVVVVLDGVDVPAESRLAAAGYRNAVVLDLSGALDGSAGRSRLRLEVSPTDLHTVRTDRTGQQVRTRLGRPDTVSVPRVGALARVISPYRINSTGDVAEPMVADFDLPRLLGVADLDALDPKSLWRTGMGSERFRIPLGIAEDGSSVDLDIKESAQGGMGPHGLLIGATGSGKSELLRTLVLGLAMTHSSEILNFVLVDFKGGATFLGLDRLPHTSAVITNLADEAPLVTRMQDSLHGEMVRRQEHLRAAGNFSSLLDYERARQAGAPLDPLPTLFLIVDEFSELLAANPDFAELFVMIGRLGRSLGVHLLLASQRIDDGRMHKLESHLSYRIGLRTFSAMESRSVIGVPDAYQLPSAPGNGYLRSDVATLVRFKAAYVSGRYQRRTKEQRQEEVRRQVVAFGAGRLPTAAEVAEVVAAPVADEHVDTVLDVAVEKLLGQGPPAHQVWLPPLDSPPPLDQLLPPLVPHPTLGLTPADWPGRGGLKIPVGVVDKPFEQVRDLHMVDLSGSGGHVGIAGGTQSGKSTLLRTMITALAMTHTPAEVQFYCLDFGGGTLSVLEGLPHVGGVCGRLQPERVGRTIAEVKGILSEREKLFAEHGIESMAAYRERRTAGEFADDPHGDVFLVVDGWGSLRADFEQHDQTIRQMTVRGLAYGVHLVITAGRWSDVHSALRDQLGTRLELRLGDAIDSVIDMRKAGQVPRLPGRGLTQDKLHFLGAVPRADGEASAEGLAEATRELARSVAECWPGVSAPRVRTLPAVLPAEELPEPEGRMRVALGSGELDLKPVWHDFLARPHLTVLGDTGSGKTAVLRLIAQAIPKAYGPEDARIVLLDSRRGLLESIPESYRHGVAVSSGPAAELIRPLAADLKTRVPGADITPSRLRDRDWWTGPEYFVIVDDYDLMHSGAGGPLDSLVELLPQAGDIGLHVVLARAAAGSGRMSMDAVVRRLQESNTPDLVLSVPPNEMPLLNGQRGRQLPPGRAVLVTRRDVTSLQIGWTEAPE</sequence>
<evidence type="ECO:0000259" key="12">
    <source>
        <dbReference type="PROSITE" id="PS50901"/>
    </source>
</evidence>
<gene>
    <name evidence="13" type="ORF">Aglo03_01070</name>
</gene>
<dbReference type="GO" id="GO:0005886">
    <property type="term" value="C:plasma membrane"/>
    <property type="evidence" value="ECO:0007669"/>
    <property type="project" value="UniProtKB-SubCell"/>
</dbReference>
<dbReference type="InterPro" id="IPR003593">
    <property type="entry name" value="AAA+_ATPase"/>
</dbReference>
<keyword evidence="2" id="KW-1003">Cell membrane</keyword>
<keyword evidence="6 9" id="KW-0067">ATP-binding</keyword>
<evidence type="ECO:0000256" key="1">
    <source>
        <dbReference type="ARBA" id="ARBA00004651"/>
    </source>
</evidence>
<evidence type="ECO:0000256" key="6">
    <source>
        <dbReference type="ARBA" id="ARBA00022840"/>
    </source>
</evidence>
<feature type="region of interest" description="Disordered" evidence="10">
    <location>
        <begin position="1"/>
        <end position="28"/>
    </location>
</feature>
<keyword evidence="8 11" id="KW-0472">Membrane</keyword>
<evidence type="ECO:0000256" key="10">
    <source>
        <dbReference type="SAM" id="MobiDB-lite"/>
    </source>
</evidence>
<evidence type="ECO:0000256" key="5">
    <source>
        <dbReference type="ARBA" id="ARBA00022741"/>
    </source>
</evidence>
<feature type="domain" description="FtsK" evidence="12">
    <location>
        <begin position="1097"/>
        <end position="1281"/>
    </location>
</feature>
<dbReference type="InterPro" id="IPR023837">
    <property type="entry name" value="EccCb-like_Actinobacteria"/>
</dbReference>